<feature type="compositionally biased region" description="Basic and acidic residues" evidence="1">
    <location>
        <begin position="1508"/>
        <end position="1528"/>
    </location>
</feature>
<feature type="region of interest" description="Disordered" evidence="1">
    <location>
        <begin position="1492"/>
        <end position="1616"/>
    </location>
</feature>
<feature type="compositionally biased region" description="Basic and acidic residues" evidence="1">
    <location>
        <begin position="419"/>
        <end position="429"/>
    </location>
</feature>
<keyword evidence="2" id="KW-1185">Reference proteome</keyword>
<feature type="compositionally biased region" description="Acidic residues" evidence="1">
    <location>
        <begin position="998"/>
        <end position="1010"/>
    </location>
</feature>
<feature type="compositionally biased region" description="Basic residues" evidence="1">
    <location>
        <begin position="504"/>
        <end position="513"/>
    </location>
</feature>
<feature type="compositionally biased region" description="Acidic residues" evidence="1">
    <location>
        <begin position="940"/>
        <end position="953"/>
    </location>
</feature>
<feature type="compositionally biased region" description="Basic and acidic residues" evidence="1">
    <location>
        <begin position="1090"/>
        <end position="1108"/>
    </location>
</feature>
<feature type="compositionally biased region" description="Acidic residues" evidence="1">
    <location>
        <begin position="1336"/>
        <end position="1384"/>
    </location>
</feature>
<feature type="region of interest" description="Disordered" evidence="1">
    <location>
        <begin position="356"/>
        <end position="531"/>
    </location>
</feature>
<feature type="compositionally biased region" description="Acidic residues" evidence="1">
    <location>
        <begin position="1165"/>
        <end position="1174"/>
    </location>
</feature>
<evidence type="ECO:0000313" key="2">
    <source>
        <dbReference type="Proteomes" id="UP000694866"/>
    </source>
</evidence>
<accession>A0A9R1U1L5</accession>
<feature type="compositionally biased region" description="Basic and acidic residues" evidence="1">
    <location>
        <begin position="1145"/>
        <end position="1164"/>
    </location>
</feature>
<dbReference type="RefSeq" id="XP_011305711.1">
    <property type="nucleotide sequence ID" value="XM_011307409.1"/>
</dbReference>
<feature type="compositionally biased region" description="Polar residues" evidence="1">
    <location>
        <begin position="825"/>
        <end position="834"/>
    </location>
</feature>
<feature type="compositionally biased region" description="Polar residues" evidence="1">
    <location>
        <begin position="1014"/>
        <end position="1034"/>
    </location>
</feature>
<feature type="compositionally biased region" description="Low complexity" evidence="1">
    <location>
        <begin position="1419"/>
        <end position="1428"/>
    </location>
</feature>
<dbReference type="Proteomes" id="UP000694866">
    <property type="component" value="Unplaced"/>
</dbReference>
<evidence type="ECO:0000313" key="3">
    <source>
        <dbReference type="RefSeq" id="XP_011305711.1"/>
    </source>
</evidence>
<feature type="compositionally biased region" description="Polar residues" evidence="1">
    <location>
        <begin position="47"/>
        <end position="57"/>
    </location>
</feature>
<feature type="compositionally biased region" description="Low complexity" evidence="1">
    <location>
        <begin position="1191"/>
        <end position="1203"/>
    </location>
</feature>
<proteinExistence type="predicted"/>
<reference evidence="3" key="1">
    <citation type="submission" date="2025-08" db="UniProtKB">
        <authorList>
            <consortium name="RefSeq"/>
        </authorList>
    </citation>
    <scope>IDENTIFICATION</scope>
    <source>
        <strain evidence="3">USDA-PBARC FA_bdor</strain>
        <tissue evidence="3">Whole organism</tissue>
    </source>
</reference>
<feature type="compositionally biased region" description="Basic and acidic residues" evidence="1">
    <location>
        <begin position="1035"/>
        <end position="1052"/>
    </location>
</feature>
<feature type="compositionally biased region" description="Basic and acidic residues" evidence="1">
    <location>
        <begin position="1206"/>
        <end position="1220"/>
    </location>
</feature>
<dbReference type="KEGG" id="fas:105268116"/>
<feature type="compositionally biased region" description="Polar residues" evidence="1">
    <location>
        <begin position="83"/>
        <end position="92"/>
    </location>
</feature>
<feature type="compositionally biased region" description="Basic and acidic residues" evidence="1">
    <location>
        <begin position="921"/>
        <end position="939"/>
    </location>
</feature>
<sequence length="1702" mass="191610">MPRSAKESEDEFEIRGRRTRASALSVTDSPLRRSTRNRQITKDDSSPESVTSDGTSTRAKRRRTPTLESTQADPVRNLRSRKTSTTSDVSEATESDTGGDGRKRTTRRSSMATTGIDTPTKVRLRRTTRAGSESKTLSPMVRVTRRTRASSVDPDSEDRPTTPSTFRKQRASVHLTELPVVEEMEKVLKHTQEDDEVFVMDEPEPVPTTPAPPASDNVINTPQDAVIAQQTSTDTRQKLLDVVSKDIPKVLVEKTELETSPGKENEKTPRITNPRSLKLFKASATDRKSLNSIVLTSNIDEKVLKPITPNSKHQEKIITLENDLSEKNMEDKEGSIIFIDDTDTDEADRPVEVFRQDKTSKSVQNDDEIIIAPVSNDDMSPCKSQTPEGDIVARLNDEKQSQKSEADQADQGESNLKSLFKDIPAEDWQRGTSKSPVNVEDEDDKSDEESDLELVGKGWSADENDAGEKRDNYNYDSDDTVIVQKKMESGEGVEENEENEVRNKANRGRRGSRKSLEDSEEPEANLELQEQLNRSRDLIYGFESGRLEFGGLVEGKSPREEEKGENSEENYLGPEEIEAMEVDTEEMPVLESQIKVSRPNEENSSRRDTSRRSSLMKSSEGKSPGEISSAGLEVVDESKGVTQTLRVSLEKIRTPVKEREPSEESRRESFLEKMSEGVKASQTSLKKEKVVSGTEEVEMKDITTAHDEGESSEDESEAREKTRRSLRRAANENKSPVAAEDVGGKNDKEGEEAGGDGGGSGVDEILRGSRKSLRRSATQAPGDEGNDNKILSGKEKSLVGQEPLDDVEDVGSAQEAQGIEDVVEKSNNILMRSSKQNKDDEINSCWMPMSEDEADEVPSEVSETLNKSRKSLRRSLTQPKQKTHDEKTDDEEETPAVEETLNTSRKSLRRSLTQSKQYGNNEKKSPQKRESLAVEKSSSDIEDEPEVDEEAPEVGETLNTSRKSLRRSLNQSKQYGNNEKKSPQKRESLAVEKSSLDSGDELEVDEEAAEVEATLNTSRRSLRKSLTQSKQYGNNEKKSQKRESLVVEKSSDVEDELGVDEEAAEVEEVLNTSRRSLRKSLTQSKQYGNNEKKSPQKRESLAVEKSSSDVEDEPEDEKAPEVGETLNTSRKSLRRSLSQSTQEANNDKKSPQKRESLAVEKSSPDDGDEFVVDEEAPKVKETLNISRKSLKSSMKLKSPSNSSHDNSIKSEKRQKQKYFDIDELQSSSDEEDEPDILKKKKQNLSTVVMVNSESEMEDVSEDSDVEQSRVVPSFLYGGSSGSSDDEAQKDIEREYNLNGDSLVYSDEDVPGDDLDGSESELSSDEDDGHDLHDFINDDEEEDEESDDEENDDENEKENEEENDEENEEENDETVELEDEESELELEVKPKMEKRTSEKRHEELKLKGIQKKSKKKMAELESSSSSLELQVQPETVKKSMDNRDKIKSTLKGLPLKKPGKNTAMNLTMILDDSELVDMRTLMKEKLNDSMPILKMKRLSSRRSTLEVLSEERPKEKMKEKKKKSEENKQRILTAQDVEEPLVELKKTKKKVNSENSKRETIKRKKQDLTGETESQRNGSQGLAAGSKRPTKRLPEEILENLPDVPSRPMKKRKINHDIFMPTRTMFDDEKRKPRGLSIDDAFVPLSMSGGTTSFEVVSLKKNRERKNPSHSFKEKMMNRARRQPMSAYVVYQQKLQASGKNKY</sequence>
<feature type="compositionally biased region" description="Basic and acidic residues" evidence="1">
    <location>
        <begin position="697"/>
        <end position="709"/>
    </location>
</feature>
<feature type="compositionally biased region" description="Low complexity" evidence="1">
    <location>
        <begin position="1125"/>
        <end position="1141"/>
    </location>
</feature>
<feature type="compositionally biased region" description="Acidic residues" evidence="1">
    <location>
        <begin position="439"/>
        <end position="452"/>
    </location>
</feature>
<feature type="compositionally biased region" description="Basic and acidic residues" evidence="1">
    <location>
        <begin position="556"/>
        <end position="566"/>
    </location>
</feature>
<feature type="compositionally biased region" description="Acidic residues" evidence="1">
    <location>
        <begin position="575"/>
        <end position="588"/>
    </location>
</feature>
<feature type="compositionally biased region" description="Polar residues" evidence="1">
    <location>
        <begin position="1568"/>
        <end position="1579"/>
    </location>
</feature>
<feature type="region of interest" description="Disordered" evidence="1">
    <location>
        <begin position="547"/>
        <end position="1459"/>
    </location>
</feature>
<feature type="compositionally biased region" description="Basic and acidic residues" evidence="1">
    <location>
        <begin position="978"/>
        <end position="990"/>
    </location>
</feature>
<protein>
    <submittedName>
        <fullName evidence="3">Transcriptional regulator ATRX</fullName>
    </submittedName>
</protein>
<evidence type="ECO:0000256" key="1">
    <source>
        <dbReference type="SAM" id="MobiDB-lite"/>
    </source>
</evidence>
<feature type="compositionally biased region" description="Basic and acidic residues" evidence="1">
    <location>
        <begin position="1286"/>
        <end position="1295"/>
    </location>
</feature>
<feature type="compositionally biased region" description="Basic and acidic residues" evidence="1">
    <location>
        <begin position="1434"/>
        <end position="1446"/>
    </location>
</feature>
<dbReference type="OrthoDB" id="7701768at2759"/>
<feature type="compositionally biased region" description="Basic and acidic residues" evidence="1">
    <location>
        <begin position="1385"/>
        <end position="1405"/>
    </location>
</feature>
<gene>
    <name evidence="3" type="primary">LOC105268116</name>
</gene>
<feature type="compositionally biased region" description="Acidic residues" evidence="1">
    <location>
        <begin position="1109"/>
        <end position="1118"/>
    </location>
</feature>
<feature type="compositionally biased region" description="Polar residues" evidence="1">
    <location>
        <begin position="1071"/>
        <end position="1089"/>
    </location>
</feature>
<feature type="region of interest" description="Disordered" evidence="1">
    <location>
        <begin position="1"/>
        <end position="170"/>
    </location>
</feature>
<feature type="compositionally biased region" description="Basic and acidic residues" evidence="1">
    <location>
        <begin position="395"/>
        <end position="406"/>
    </location>
</feature>
<feature type="compositionally biased region" description="Acidic residues" evidence="1">
    <location>
        <begin position="1305"/>
        <end position="1328"/>
    </location>
</feature>
<feature type="compositionally biased region" description="Polar residues" evidence="1">
    <location>
        <begin position="900"/>
        <end position="920"/>
    </location>
</feature>
<feature type="compositionally biased region" description="Basic and acidic residues" evidence="1">
    <location>
        <begin position="598"/>
        <end position="611"/>
    </location>
</feature>
<name>A0A9R1U1L5_9HYME</name>
<dbReference type="GeneID" id="105268116"/>
<organism evidence="2 3">
    <name type="scientific">Fopius arisanus</name>
    <dbReference type="NCBI Taxonomy" id="64838"/>
    <lineage>
        <taxon>Eukaryota</taxon>
        <taxon>Metazoa</taxon>
        <taxon>Ecdysozoa</taxon>
        <taxon>Arthropoda</taxon>
        <taxon>Hexapoda</taxon>
        <taxon>Insecta</taxon>
        <taxon>Pterygota</taxon>
        <taxon>Neoptera</taxon>
        <taxon>Endopterygota</taxon>
        <taxon>Hymenoptera</taxon>
        <taxon>Apocrita</taxon>
        <taxon>Ichneumonoidea</taxon>
        <taxon>Braconidae</taxon>
        <taxon>Opiinae</taxon>
        <taxon>Fopius</taxon>
    </lineage>
</organism>
<feature type="compositionally biased region" description="Basic and acidic residues" evidence="1">
    <location>
        <begin position="648"/>
        <end position="676"/>
    </location>
</feature>
<feature type="compositionally biased region" description="Acidic residues" evidence="1">
    <location>
        <begin position="1254"/>
        <end position="1265"/>
    </location>
</feature>
<feature type="compositionally biased region" description="Polar residues" evidence="1">
    <location>
        <begin position="957"/>
        <end position="977"/>
    </location>
</feature>
<feature type="compositionally biased region" description="Acidic residues" evidence="1">
    <location>
        <begin position="1053"/>
        <end position="1068"/>
    </location>
</feature>